<dbReference type="PaxDb" id="35128-Thaps269297"/>
<keyword evidence="9" id="KW-1185">Reference proteome</keyword>
<dbReference type="Gene3D" id="1.10.510.10">
    <property type="entry name" value="Transferase(Phosphotransferase) domain 1"/>
    <property type="match status" value="1"/>
</dbReference>
<dbReference type="RefSeq" id="XP_002296323.1">
    <property type="nucleotide sequence ID" value="XM_002296287.1"/>
</dbReference>
<evidence type="ECO:0000313" key="9">
    <source>
        <dbReference type="Proteomes" id="UP000001449"/>
    </source>
</evidence>
<keyword evidence="2" id="KW-0808">Transferase</keyword>
<evidence type="ECO:0000256" key="6">
    <source>
        <dbReference type="SAM" id="MobiDB-lite"/>
    </source>
</evidence>
<dbReference type="Gene3D" id="3.30.200.20">
    <property type="entry name" value="Phosphorylase Kinase, domain 1"/>
    <property type="match status" value="1"/>
</dbReference>
<feature type="domain" description="Protein kinase" evidence="7">
    <location>
        <begin position="1"/>
        <end position="236"/>
    </location>
</feature>
<dbReference type="HOGENOM" id="CLU_000288_63_0_1"/>
<evidence type="ECO:0000256" key="1">
    <source>
        <dbReference type="ARBA" id="ARBA00022527"/>
    </source>
</evidence>
<keyword evidence="5" id="KW-0067">ATP-binding</keyword>
<dbReference type="eggNOG" id="KOG0032">
    <property type="taxonomic scope" value="Eukaryota"/>
</dbReference>
<dbReference type="PANTHER" id="PTHR24349">
    <property type="entry name" value="SERINE/THREONINE-PROTEIN KINASE"/>
    <property type="match status" value="1"/>
</dbReference>
<dbReference type="GeneID" id="7450586"/>
<evidence type="ECO:0000256" key="2">
    <source>
        <dbReference type="ARBA" id="ARBA00022679"/>
    </source>
</evidence>
<dbReference type="InterPro" id="IPR000719">
    <property type="entry name" value="Prot_kinase_dom"/>
</dbReference>
<accession>B5YNT1</accession>
<keyword evidence="3" id="KW-0547">Nucleotide-binding</keyword>
<dbReference type="Proteomes" id="UP000001449">
    <property type="component" value="Chromosome 7"/>
</dbReference>
<keyword evidence="1" id="KW-0723">Serine/threonine-protein kinase</keyword>
<sequence>MKKEVLQGEVEILRRLNGECFNLKLVAVYETPSTILMVTEYCEGGEMIPYVTKAFNSAGGLRTEDVSRISFQLWSAVDHCARHRVIHRDIKPENIMFCTTKKDSELRLIDFGSGTLDGSEGSSENPQDGTDDVERHHTFAGSAFYISPEMFQRTYTSKTDVWSAAATLYVLVAGYPADQLQKTFNILQSNKAKRLKNLPNMPDNMPDSFYDMLEGALAFRHKSRLDAGQLMKGEFAQFHIHHAEQDNKNGTISIH</sequence>
<feature type="region of interest" description="Disordered" evidence="6">
    <location>
        <begin position="113"/>
        <end position="132"/>
    </location>
</feature>
<dbReference type="GO" id="GO:0005737">
    <property type="term" value="C:cytoplasm"/>
    <property type="evidence" value="ECO:0000318"/>
    <property type="project" value="GO_Central"/>
</dbReference>
<dbReference type="Pfam" id="PF00069">
    <property type="entry name" value="Pkinase"/>
    <property type="match status" value="1"/>
</dbReference>
<dbReference type="GO" id="GO:0005524">
    <property type="term" value="F:ATP binding"/>
    <property type="evidence" value="ECO:0007669"/>
    <property type="project" value="UniProtKB-KW"/>
</dbReference>
<dbReference type="InterPro" id="IPR050205">
    <property type="entry name" value="CDPK_Ser/Thr_kinases"/>
</dbReference>
<evidence type="ECO:0000256" key="3">
    <source>
        <dbReference type="ARBA" id="ARBA00022741"/>
    </source>
</evidence>
<organism evidence="8 9">
    <name type="scientific">Thalassiosira pseudonana</name>
    <name type="common">Marine diatom</name>
    <name type="synonym">Cyclotella nana</name>
    <dbReference type="NCBI Taxonomy" id="35128"/>
    <lineage>
        <taxon>Eukaryota</taxon>
        <taxon>Sar</taxon>
        <taxon>Stramenopiles</taxon>
        <taxon>Ochrophyta</taxon>
        <taxon>Bacillariophyta</taxon>
        <taxon>Coscinodiscophyceae</taxon>
        <taxon>Thalassiosirophycidae</taxon>
        <taxon>Thalassiosirales</taxon>
        <taxon>Thalassiosiraceae</taxon>
        <taxon>Thalassiosira</taxon>
    </lineage>
</organism>
<dbReference type="SMART" id="SM00220">
    <property type="entry name" value="S_TKc"/>
    <property type="match status" value="1"/>
</dbReference>
<dbReference type="EMBL" id="CP001160">
    <property type="protein sequence ID" value="ACI65040.1"/>
    <property type="molecule type" value="Genomic_DNA"/>
</dbReference>
<name>B5YNT1_THAPS</name>
<dbReference type="InterPro" id="IPR011009">
    <property type="entry name" value="Kinase-like_dom_sf"/>
</dbReference>
<evidence type="ECO:0000256" key="5">
    <source>
        <dbReference type="ARBA" id="ARBA00022840"/>
    </source>
</evidence>
<keyword evidence="4" id="KW-0418">Kinase</keyword>
<gene>
    <name evidence="8" type="ORF">THAPS_269297</name>
</gene>
<proteinExistence type="predicted"/>
<dbReference type="InterPro" id="IPR008271">
    <property type="entry name" value="Ser/Thr_kinase_AS"/>
</dbReference>
<reference evidence="8 9" key="2">
    <citation type="journal article" date="2008" name="Nature">
        <title>The Phaeodactylum genome reveals the evolutionary history of diatom genomes.</title>
        <authorList>
            <person name="Bowler C."/>
            <person name="Allen A.E."/>
            <person name="Badger J.H."/>
            <person name="Grimwood J."/>
            <person name="Jabbari K."/>
            <person name="Kuo A."/>
            <person name="Maheswari U."/>
            <person name="Martens C."/>
            <person name="Maumus F."/>
            <person name="Otillar R.P."/>
            <person name="Rayko E."/>
            <person name="Salamov A."/>
            <person name="Vandepoele K."/>
            <person name="Beszteri B."/>
            <person name="Gruber A."/>
            <person name="Heijde M."/>
            <person name="Katinka M."/>
            <person name="Mock T."/>
            <person name="Valentin K."/>
            <person name="Verret F."/>
            <person name="Berges J.A."/>
            <person name="Brownlee C."/>
            <person name="Cadoret J.P."/>
            <person name="Chiovitti A."/>
            <person name="Choi C.J."/>
            <person name="Coesel S."/>
            <person name="De Martino A."/>
            <person name="Detter J.C."/>
            <person name="Durkin C."/>
            <person name="Falciatore A."/>
            <person name="Fournet J."/>
            <person name="Haruta M."/>
            <person name="Huysman M.J."/>
            <person name="Jenkins B.D."/>
            <person name="Jiroutova K."/>
            <person name="Jorgensen R.E."/>
            <person name="Joubert Y."/>
            <person name="Kaplan A."/>
            <person name="Kroger N."/>
            <person name="Kroth P.G."/>
            <person name="La Roche J."/>
            <person name="Lindquist E."/>
            <person name="Lommer M."/>
            <person name="Martin-Jezequel V."/>
            <person name="Lopez P.J."/>
            <person name="Lucas S."/>
            <person name="Mangogna M."/>
            <person name="McGinnis K."/>
            <person name="Medlin L.K."/>
            <person name="Montsant A."/>
            <person name="Oudot-Le Secq M.P."/>
            <person name="Napoli C."/>
            <person name="Obornik M."/>
            <person name="Parker M.S."/>
            <person name="Petit J.L."/>
            <person name="Porcel B.M."/>
            <person name="Poulsen N."/>
            <person name="Robison M."/>
            <person name="Rychlewski L."/>
            <person name="Rynearson T.A."/>
            <person name="Schmutz J."/>
            <person name="Shapiro H."/>
            <person name="Siaut M."/>
            <person name="Stanley M."/>
            <person name="Sussman M.R."/>
            <person name="Taylor A.R."/>
            <person name="Vardi A."/>
            <person name="von Dassow P."/>
            <person name="Vyverman W."/>
            <person name="Willis A."/>
            <person name="Wyrwicz L.S."/>
            <person name="Rokhsar D.S."/>
            <person name="Weissenbach J."/>
            <person name="Armbrust E.V."/>
            <person name="Green B.R."/>
            <person name="Van de Peer Y."/>
            <person name="Grigoriev I.V."/>
        </authorList>
    </citation>
    <scope>NUCLEOTIDE SEQUENCE [LARGE SCALE GENOMIC DNA]</scope>
    <source>
        <strain evidence="8 9">CCMP1335</strain>
    </source>
</reference>
<dbReference type="AlphaFoldDB" id="B5YNT1"/>
<evidence type="ECO:0000259" key="7">
    <source>
        <dbReference type="PROSITE" id="PS50011"/>
    </source>
</evidence>
<evidence type="ECO:0000256" key="4">
    <source>
        <dbReference type="ARBA" id="ARBA00022777"/>
    </source>
</evidence>
<evidence type="ECO:0000313" key="8">
    <source>
        <dbReference type="EMBL" id="ACI65040.1"/>
    </source>
</evidence>
<protein>
    <recommendedName>
        <fullName evidence="7">Protein kinase domain-containing protein</fullName>
    </recommendedName>
</protein>
<dbReference type="SUPFAM" id="SSF56112">
    <property type="entry name" value="Protein kinase-like (PK-like)"/>
    <property type="match status" value="1"/>
</dbReference>
<dbReference type="InParanoid" id="B5YNT1"/>
<dbReference type="PROSITE" id="PS00108">
    <property type="entry name" value="PROTEIN_KINASE_ST"/>
    <property type="match status" value="1"/>
</dbReference>
<feature type="non-terminal residue" evidence="8">
    <location>
        <position position="1"/>
    </location>
</feature>
<dbReference type="PROSITE" id="PS50011">
    <property type="entry name" value="PROTEIN_KINASE_DOM"/>
    <property type="match status" value="1"/>
</dbReference>
<dbReference type="GO" id="GO:0004674">
    <property type="term" value="F:protein serine/threonine kinase activity"/>
    <property type="evidence" value="ECO:0000318"/>
    <property type="project" value="GO_Central"/>
</dbReference>
<reference evidence="8 9" key="1">
    <citation type="journal article" date="2004" name="Science">
        <title>The genome of the diatom Thalassiosira pseudonana: ecology, evolution, and metabolism.</title>
        <authorList>
            <person name="Armbrust E.V."/>
            <person name="Berges J.A."/>
            <person name="Bowler C."/>
            <person name="Green B.R."/>
            <person name="Martinez D."/>
            <person name="Putnam N.H."/>
            <person name="Zhou S."/>
            <person name="Allen A.E."/>
            <person name="Apt K.E."/>
            <person name="Bechner M."/>
            <person name="Brzezinski M.A."/>
            <person name="Chaal B.K."/>
            <person name="Chiovitti A."/>
            <person name="Davis A.K."/>
            <person name="Demarest M.S."/>
            <person name="Detter J.C."/>
            <person name="Glavina T."/>
            <person name="Goodstein D."/>
            <person name="Hadi M.Z."/>
            <person name="Hellsten U."/>
            <person name="Hildebrand M."/>
            <person name="Jenkins B.D."/>
            <person name="Jurka J."/>
            <person name="Kapitonov V.V."/>
            <person name="Kroger N."/>
            <person name="Lau W.W."/>
            <person name="Lane T.W."/>
            <person name="Larimer F.W."/>
            <person name="Lippmeier J.C."/>
            <person name="Lucas S."/>
            <person name="Medina M."/>
            <person name="Montsant A."/>
            <person name="Obornik M."/>
            <person name="Parker M.S."/>
            <person name="Palenik B."/>
            <person name="Pazour G.J."/>
            <person name="Richardson P.M."/>
            <person name="Rynearson T.A."/>
            <person name="Saito M.A."/>
            <person name="Schwartz D.C."/>
            <person name="Thamatrakoln K."/>
            <person name="Valentin K."/>
            <person name="Vardi A."/>
            <person name="Wilkerson F.P."/>
            <person name="Rokhsar D.S."/>
        </authorList>
    </citation>
    <scope>NUCLEOTIDE SEQUENCE [LARGE SCALE GENOMIC DNA]</scope>
    <source>
        <strain evidence="8 9">CCMP1335</strain>
    </source>
</reference>
<dbReference type="KEGG" id="tps:THAPS_269297"/>